<dbReference type="Gramene" id="OMO80342">
    <property type="protein sequence ID" value="OMO80342"/>
    <property type="gene ID" value="CCACVL1_13017"/>
</dbReference>
<evidence type="ECO:0000313" key="2">
    <source>
        <dbReference type="Proteomes" id="UP000188268"/>
    </source>
</evidence>
<proteinExistence type="predicted"/>
<dbReference type="EMBL" id="AWWV01010311">
    <property type="protein sequence ID" value="OMO80342.1"/>
    <property type="molecule type" value="Genomic_DNA"/>
</dbReference>
<gene>
    <name evidence="1" type="ORF">CCACVL1_13017</name>
</gene>
<name>A0A1R3ICL6_COCAP</name>
<organism evidence="1 2">
    <name type="scientific">Corchorus capsularis</name>
    <name type="common">Jute</name>
    <dbReference type="NCBI Taxonomy" id="210143"/>
    <lineage>
        <taxon>Eukaryota</taxon>
        <taxon>Viridiplantae</taxon>
        <taxon>Streptophyta</taxon>
        <taxon>Embryophyta</taxon>
        <taxon>Tracheophyta</taxon>
        <taxon>Spermatophyta</taxon>
        <taxon>Magnoliopsida</taxon>
        <taxon>eudicotyledons</taxon>
        <taxon>Gunneridae</taxon>
        <taxon>Pentapetalae</taxon>
        <taxon>rosids</taxon>
        <taxon>malvids</taxon>
        <taxon>Malvales</taxon>
        <taxon>Malvaceae</taxon>
        <taxon>Grewioideae</taxon>
        <taxon>Apeibeae</taxon>
        <taxon>Corchorus</taxon>
    </lineage>
</organism>
<protein>
    <submittedName>
        <fullName evidence="1">Uncharacterized protein</fullName>
    </submittedName>
</protein>
<dbReference type="AlphaFoldDB" id="A0A1R3ICL6"/>
<sequence>MYKCLKAWVYSRKKAVEAFAEGDKARAGKLMEP</sequence>
<accession>A0A1R3ICL6</accession>
<evidence type="ECO:0000313" key="1">
    <source>
        <dbReference type="EMBL" id="OMO80342.1"/>
    </source>
</evidence>
<dbReference type="Proteomes" id="UP000188268">
    <property type="component" value="Unassembled WGS sequence"/>
</dbReference>
<reference evidence="1 2" key="1">
    <citation type="submission" date="2013-09" db="EMBL/GenBank/DDBJ databases">
        <title>Corchorus capsularis genome sequencing.</title>
        <authorList>
            <person name="Alam M."/>
            <person name="Haque M.S."/>
            <person name="Islam M.S."/>
            <person name="Emdad E.M."/>
            <person name="Islam M.M."/>
            <person name="Ahmed B."/>
            <person name="Halim A."/>
            <person name="Hossen Q.M.M."/>
            <person name="Hossain M.Z."/>
            <person name="Ahmed R."/>
            <person name="Khan M.M."/>
            <person name="Islam R."/>
            <person name="Rashid M.M."/>
            <person name="Khan S.A."/>
            <person name="Rahman M.S."/>
            <person name="Alam M."/>
        </authorList>
    </citation>
    <scope>NUCLEOTIDE SEQUENCE [LARGE SCALE GENOMIC DNA]</scope>
    <source>
        <strain evidence="2">cv. CVL-1</strain>
        <tissue evidence="1">Whole seedling</tissue>
    </source>
</reference>
<comment type="caution">
    <text evidence="1">The sequence shown here is derived from an EMBL/GenBank/DDBJ whole genome shotgun (WGS) entry which is preliminary data.</text>
</comment>
<keyword evidence="2" id="KW-1185">Reference proteome</keyword>